<feature type="transmembrane region" description="Helical" evidence="1">
    <location>
        <begin position="99"/>
        <end position="121"/>
    </location>
</feature>
<comment type="caution">
    <text evidence="2">The sequence shown here is derived from an EMBL/GenBank/DDBJ whole genome shotgun (WGS) entry which is preliminary data.</text>
</comment>
<sequence>MPTATVQVRHTTTTSTSRASVLVINTGYLTSKLGILKLLIFALVAFILMFLEFGYYNKESDHYLILISFADWLTVALMLISALLSLGTASILPKTSFDFIFHFIMGILIFVGGILVSLNAFGRPGRSTKIQTACVMAMYRYLLITFDVVANTVSDVYHQTILVRLYAYFFQDLFLLFSLLLILLQFFRDDILRARLLGPMIARHWSLLAISLSYIVLTLSWQMMHGTYTLEDRESIHVSKGRLIHSLIHRLTGVMYYFVVAKMIKFDPPYEQRKQGTTNNEQRTPK</sequence>
<feature type="transmembrane region" description="Helical" evidence="1">
    <location>
        <begin position="165"/>
        <end position="184"/>
    </location>
</feature>
<feature type="transmembrane region" description="Helical" evidence="1">
    <location>
        <begin position="63"/>
        <end position="87"/>
    </location>
</feature>
<keyword evidence="1" id="KW-1133">Transmembrane helix</keyword>
<name>A0A9Q0RMC7_BLOTA</name>
<dbReference type="Proteomes" id="UP001142055">
    <property type="component" value="Chromosome 2"/>
</dbReference>
<dbReference type="Pfam" id="PF14935">
    <property type="entry name" value="TMEM138"/>
    <property type="match status" value="1"/>
</dbReference>
<feature type="transmembrane region" description="Helical" evidence="1">
    <location>
        <begin position="205"/>
        <end position="223"/>
    </location>
</feature>
<feature type="transmembrane region" description="Helical" evidence="1">
    <location>
        <begin position="35"/>
        <end position="56"/>
    </location>
</feature>
<organism evidence="2 3">
    <name type="scientific">Blomia tropicalis</name>
    <name type="common">Mite</name>
    <dbReference type="NCBI Taxonomy" id="40697"/>
    <lineage>
        <taxon>Eukaryota</taxon>
        <taxon>Metazoa</taxon>
        <taxon>Ecdysozoa</taxon>
        <taxon>Arthropoda</taxon>
        <taxon>Chelicerata</taxon>
        <taxon>Arachnida</taxon>
        <taxon>Acari</taxon>
        <taxon>Acariformes</taxon>
        <taxon>Sarcoptiformes</taxon>
        <taxon>Astigmata</taxon>
        <taxon>Glycyphagoidea</taxon>
        <taxon>Echimyopodidae</taxon>
        <taxon>Blomia</taxon>
    </lineage>
</organism>
<reference evidence="2" key="1">
    <citation type="submission" date="2022-12" db="EMBL/GenBank/DDBJ databases">
        <title>Genome assemblies of Blomia tropicalis.</title>
        <authorList>
            <person name="Cui Y."/>
        </authorList>
    </citation>
    <scope>NUCLEOTIDE SEQUENCE</scope>
    <source>
        <tissue evidence="2">Adult mites</tissue>
    </source>
</reference>
<keyword evidence="3" id="KW-1185">Reference proteome</keyword>
<keyword evidence="1" id="KW-0472">Membrane</keyword>
<evidence type="ECO:0000256" key="1">
    <source>
        <dbReference type="SAM" id="Phobius"/>
    </source>
</evidence>
<accession>A0A9Q0RMC7</accession>
<keyword evidence="1" id="KW-0812">Transmembrane</keyword>
<evidence type="ECO:0000313" key="3">
    <source>
        <dbReference type="Proteomes" id="UP001142055"/>
    </source>
</evidence>
<protein>
    <submittedName>
        <fullName evidence="2">Uncharacterized protein</fullName>
    </submittedName>
</protein>
<evidence type="ECO:0000313" key="2">
    <source>
        <dbReference type="EMBL" id="KAJ6221258.1"/>
    </source>
</evidence>
<dbReference type="EMBL" id="JAPWDV010000002">
    <property type="protein sequence ID" value="KAJ6221258.1"/>
    <property type="molecule type" value="Genomic_DNA"/>
</dbReference>
<dbReference type="InterPro" id="IPR024133">
    <property type="entry name" value="TM_138"/>
</dbReference>
<dbReference type="AlphaFoldDB" id="A0A9Q0RMC7"/>
<proteinExistence type="predicted"/>
<gene>
    <name evidence="2" type="ORF">RDWZM_007070</name>
</gene>